<dbReference type="SUPFAM" id="SSF55718">
    <property type="entry name" value="SCP-like"/>
    <property type="match status" value="1"/>
</dbReference>
<dbReference type="PANTHER" id="PTHR33204:SF18">
    <property type="entry name" value="TRANSCRIPTIONAL REGULATORY PROTEIN"/>
    <property type="match status" value="1"/>
</dbReference>
<dbReference type="InterPro" id="IPR036388">
    <property type="entry name" value="WH-like_DNA-bd_sf"/>
</dbReference>
<feature type="domain" description="HTH hxlR-type" evidence="4">
    <location>
        <begin position="8"/>
        <end position="103"/>
    </location>
</feature>
<keyword evidence="1" id="KW-0805">Transcription regulation</keyword>
<proteinExistence type="predicted"/>
<dbReference type="PROSITE" id="PS51118">
    <property type="entry name" value="HTH_HXLR"/>
    <property type="match status" value="1"/>
</dbReference>
<evidence type="ECO:0000256" key="2">
    <source>
        <dbReference type="ARBA" id="ARBA00023125"/>
    </source>
</evidence>
<evidence type="ECO:0000256" key="3">
    <source>
        <dbReference type="ARBA" id="ARBA00023163"/>
    </source>
</evidence>
<dbReference type="SUPFAM" id="SSF46785">
    <property type="entry name" value="Winged helix' DNA-binding domain"/>
    <property type="match status" value="1"/>
</dbReference>
<dbReference type="GO" id="GO:0003677">
    <property type="term" value="F:DNA binding"/>
    <property type="evidence" value="ECO:0007669"/>
    <property type="project" value="UniProtKB-KW"/>
</dbReference>
<accession>A0A972VZ54</accession>
<dbReference type="InterPro" id="IPR036390">
    <property type="entry name" value="WH_DNA-bd_sf"/>
</dbReference>
<evidence type="ECO:0000313" key="6">
    <source>
        <dbReference type="Proteomes" id="UP000754644"/>
    </source>
</evidence>
<evidence type="ECO:0000256" key="1">
    <source>
        <dbReference type="ARBA" id="ARBA00023015"/>
    </source>
</evidence>
<dbReference type="Proteomes" id="UP000754644">
    <property type="component" value="Unassembled WGS sequence"/>
</dbReference>
<organism evidence="5 6">
    <name type="scientific">SAR86 cluster bacterium</name>
    <dbReference type="NCBI Taxonomy" id="2030880"/>
    <lineage>
        <taxon>Bacteria</taxon>
        <taxon>Pseudomonadati</taxon>
        <taxon>Pseudomonadota</taxon>
        <taxon>Gammaproteobacteria</taxon>
        <taxon>SAR86 cluster</taxon>
    </lineage>
</organism>
<reference evidence="5" key="1">
    <citation type="submission" date="2020-05" db="EMBL/GenBank/DDBJ databases">
        <title>Sulfur intermediates as new biogeochemical hubs in an aquatic model microbial ecosystem.</title>
        <authorList>
            <person name="Vigneron A."/>
        </authorList>
    </citation>
    <scope>NUCLEOTIDE SEQUENCE</scope>
    <source>
        <strain evidence="5">Bin.250</strain>
    </source>
</reference>
<dbReference type="Gene3D" id="3.30.1050.10">
    <property type="entry name" value="SCP2 sterol-binding domain"/>
    <property type="match status" value="1"/>
</dbReference>
<keyword evidence="2" id="KW-0238">DNA-binding</keyword>
<dbReference type="Gene3D" id="1.10.10.10">
    <property type="entry name" value="Winged helix-like DNA-binding domain superfamily/Winged helix DNA-binding domain"/>
    <property type="match status" value="1"/>
</dbReference>
<evidence type="ECO:0000313" key="5">
    <source>
        <dbReference type="EMBL" id="NQV65697.1"/>
    </source>
</evidence>
<dbReference type="EMBL" id="JABMOJ010000376">
    <property type="protein sequence ID" value="NQV65697.1"/>
    <property type="molecule type" value="Genomic_DNA"/>
</dbReference>
<dbReference type="InterPro" id="IPR002577">
    <property type="entry name" value="HTH_HxlR"/>
</dbReference>
<protein>
    <submittedName>
        <fullName evidence="5">Helix-turn-helix transcriptional regulator</fullName>
    </submittedName>
</protein>
<sequence length="230" mass="25607">MKTYGQFCPLAQATQLLCERWTLLVVRELVAGSTRFSDLKRGVPLMSPTLLSSRLKHLVKSGVVERSGDKGNQRYRLSEAGNELRPIIELLGVWGHRWAQSDLNAGDLDAGLLMWDMRRSVDSSIFPSQRVVVQFAYPDAPSGARDWWLISENGEVDLCLKDPGFEVDILLKSSLKAMTEVWICKKTFKVAKANGDVQITGNPKLVAKFQEWLRTSALSRLDSLAADGVA</sequence>
<dbReference type="PANTHER" id="PTHR33204">
    <property type="entry name" value="TRANSCRIPTIONAL REGULATOR, MARR FAMILY"/>
    <property type="match status" value="1"/>
</dbReference>
<dbReference type="AlphaFoldDB" id="A0A972VZ54"/>
<name>A0A972VZ54_9GAMM</name>
<comment type="caution">
    <text evidence="5">The sequence shown here is derived from an EMBL/GenBank/DDBJ whole genome shotgun (WGS) entry which is preliminary data.</text>
</comment>
<dbReference type="Pfam" id="PF01638">
    <property type="entry name" value="HxlR"/>
    <property type="match status" value="1"/>
</dbReference>
<gene>
    <name evidence="5" type="ORF">HQ497_10070</name>
</gene>
<dbReference type="InterPro" id="IPR036527">
    <property type="entry name" value="SCP2_sterol-bd_dom_sf"/>
</dbReference>
<evidence type="ECO:0000259" key="4">
    <source>
        <dbReference type="PROSITE" id="PS51118"/>
    </source>
</evidence>
<keyword evidence="3" id="KW-0804">Transcription</keyword>